<dbReference type="EMBL" id="BAABID010000004">
    <property type="protein sequence ID" value="GAA4720642.1"/>
    <property type="molecule type" value="Genomic_DNA"/>
</dbReference>
<dbReference type="Pfam" id="PF18986">
    <property type="entry name" value="DUF5719"/>
    <property type="match status" value="1"/>
</dbReference>
<accession>A0ABP8Y438</accession>
<comment type="caution">
    <text evidence="1">The sequence shown here is derived from an EMBL/GenBank/DDBJ whole genome shotgun (WGS) entry which is preliminary data.</text>
</comment>
<keyword evidence="2" id="KW-1185">Reference proteome</keyword>
<proteinExistence type="predicted"/>
<dbReference type="RefSeq" id="WP_172148426.1">
    <property type="nucleotide sequence ID" value="NZ_BAABID010000004.1"/>
</dbReference>
<evidence type="ECO:0000313" key="1">
    <source>
        <dbReference type="EMBL" id="GAA4720642.1"/>
    </source>
</evidence>
<organism evidence="1 2">
    <name type="scientific">Isoptericola chiayiensis</name>
    <dbReference type="NCBI Taxonomy" id="579446"/>
    <lineage>
        <taxon>Bacteria</taxon>
        <taxon>Bacillati</taxon>
        <taxon>Actinomycetota</taxon>
        <taxon>Actinomycetes</taxon>
        <taxon>Micrococcales</taxon>
        <taxon>Promicromonosporaceae</taxon>
        <taxon>Isoptericola</taxon>
    </lineage>
</organism>
<sequence length="530" mass="52210">MSRAAQWGRTAAVVATGIVVAGGLAATAAVGQDWVDRWTGAEQSAVAAGTREVPVDPSETHLVCPRPVSLPQGADVGDDQFSASQDVASGLAAVVLGADGAETRGLGGGREAELTGGADADVLTTPVERPRVLSAMPQGSALRAAAATGSVTTAGDLRGLAAASCQEPATEHWLVGGDSEVGSSALLVVQNPSARPAAVAVQVYGPNGPVAVGGQGEFTVAAGEQEVVRLDSLAPEQRRLAVHVAASGTRVTATMQIQAIDGLVPAGVDLVEAGAAPGDVVAVDGVVSRGEELEDDHAPVLWLLNPGDRSGTARLTVLGPDGPVTLRGAEQVELAAGAVTAVPVGGLPAGTYTVRVDADVSVAAAARVSVPGEQPEDSVVDGTPHDVAWSAGQVLPDPGAPVAAQVALPPTAAGATVALTAVPPAGADDVTGELTATVRGVDAAGDVAGEQAVTVPVGSTVEVPVADFGAEVGVLVDTDGDREGSAVLTWSVRLRADDGTGADGTLVATLDPTATSASAGSVSVRRVDVP</sequence>
<evidence type="ECO:0000313" key="2">
    <source>
        <dbReference type="Proteomes" id="UP001500956"/>
    </source>
</evidence>
<dbReference type="InterPro" id="IPR043777">
    <property type="entry name" value="DUF5719"/>
</dbReference>
<reference evidence="2" key="1">
    <citation type="journal article" date="2019" name="Int. J. Syst. Evol. Microbiol.">
        <title>The Global Catalogue of Microorganisms (GCM) 10K type strain sequencing project: providing services to taxonomists for standard genome sequencing and annotation.</title>
        <authorList>
            <consortium name="The Broad Institute Genomics Platform"/>
            <consortium name="The Broad Institute Genome Sequencing Center for Infectious Disease"/>
            <person name="Wu L."/>
            <person name="Ma J."/>
        </authorList>
    </citation>
    <scope>NUCLEOTIDE SEQUENCE [LARGE SCALE GENOMIC DNA]</scope>
    <source>
        <strain evidence="2">JCM 18063</strain>
    </source>
</reference>
<name>A0ABP8Y438_9MICO</name>
<protein>
    <submittedName>
        <fullName evidence="1">DUF5719 family protein</fullName>
    </submittedName>
</protein>
<dbReference type="Proteomes" id="UP001500956">
    <property type="component" value="Unassembled WGS sequence"/>
</dbReference>
<gene>
    <name evidence="1" type="ORF">GCM10023216_07040</name>
</gene>